<sequence length="167" mass="19341">MCAALLQLVECTSSLAVWNYLKIGTSTANQALKQFCRMMVKHFKADFLRRPNAVEMQRIASEYEDLGFLGSIGMLYASALFHSIRLGSWPPSRPQTTIAGFSLTWFYNLTDGIYPDWRVFIKTYTNPKSSREKNFGRQQEAVQKAVERFFGELSRKYRMLRNPCSLW</sequence>
<gene>
    <name evidence="1" type="ORF">I4F81_007453</name>
</gene>
<proteinExistence type="predicted"/>
<evidence type="ECO:0000313" key="2">
    <source>
        <dbReference type="Proteomes" id="UP000798662"/>
    </source>
</evidence>
<dbReference type="EMBL" id="CM020619">
    <property type="protein sequence ID" value="KAK1864917.1"/>
    <property type="molecule type" value="Genomic_DNA"/>
</dbReference>
<dbReference type="Proteomes" id="UP000798662">
    <property type="component" value="Chromosome 2"/>
</dbReference>
<keyword evidence="2" id="KW-1185">Reference proteome</keyword>
<evidence type="ECO:0000313" key="1">
    <source>
        <dbReference type="EMBL" id="KAK1864917.1"/>
    </source>
</evidence>
<organism evidence="1 2">
    <name type="scientific">Pyropia yezoensis</name>
    <name type="common">Susabi-nori</name>
    <name type="synonym">Porphyra yezoensis</name>
    <dbReference type="NCBI Taxonomy" id="2788"/>
    <lineage>
        <taxon>Eukaryota</taxon>
        <taxon>Rhodophyta</taxon>
        <taxon>Bangiophyceae</taxon>
        <taxon>Bangiales</taxon>
        <taxon>Bangiaceae</taxon>
        <taxon>Pyropia</taxon>
    </lineage>
</organism>
<accession>A0ACC3C428</accession>
<name>A0ACC3C428_PYRYE</name>
<comment type="caution">
    <text evidence="1">The sequence shown here is derived from an EMBL/GenBank/DDBJ whole genome shotgun (WGS) entry which is preliminary data.</text>
</comment>
<protein>
    <submittedName>
        <fullName evidence="1">Uncharacterized protein</fullName>
    </submittedName>
</protein>
<reference evidence="1" key="1">
    <citation type="submission" date="2019-11" db="EMBL/GenBank/DDBJ databases">
        <title>Nori genome reveals adaptations in red seaweeds to the harsh intertidal environment.</title>
        <authorList>
            <person name="Wang D."/>
            <person name="Mao Y."/>
        </authorList>
    </citation>
    <scope>NUCLEOTIDE SEQUENCE</scope>
    <source>
        <tissue evidence="1">Gametophyte</tissue>
    </source>
</reference>